<keyword evidence="7 10" id="KW-0067">ATP-binding</keyword>
<evidence type="ECO:0000256" key="1">
    <source>
        <dbReference type="ARBA" id="ARBA00008718"/>
    </source>
</evidence>
<dbReference type="CDD" id="cd08307">
    <property type="entry name" value="Death_Pelle"/>
    <property type="match status" value="1"/>
</dbReference>
<dbReference type="Pfam" id="PF07714">
    <property type="entry name" value="PK_Tyr_Ser-Thr"/>
    <property type="match status" value="1"/>
</dbReference>
<keyword evidence="5 10" id="KW-0547">Nucleotide-binding</keyword>
<dbReference type="Pfam" id="PF00531">
    <property type="entry name" value="Death"/>
    <property type="match status" value="1"/>
</dbReference>
<evidence type="ECO:0000313" key="13">
    <source>
        <dbReference type="EMBL" id="KAF0758967.1"/>
    </source>
</evidence>
<dbReference type="InterPro" id="IPR051824">
    <property type="entry name" value="LRR_Rcpt-Like_S/T_Kinase"/>
</dbReference>
<evidence type="ECO:0000256" key="3">
    <source>
        <dbReference type="ARBA" id="ARBA00022527"/>
    </source>
</evidence>
<evidence type="ECO:0000256" key="10">
    <source>
        <dbReference type="PROSITE-ProRule" id="PRU10141"/>
    </source>
</evidence>
<dbReference type="PROSITE" id="PS00107">
    <property type="entry name" value="PROTEIN_KINASE_ATP"/>
    <property type="match status" value="1"/>
</dbReference>
<feature type="domain" description="Protein kinase" evidence="12">
    <location>
        <begin position="329"/>
        <end position="621"/>
    </location>
</feature>
<gene>
    <name evidence="13" type="ORF">FWK35_00015091</name>
</gene>
<dbReference type="InterPro" id="IPR008271">
    <property type="entry name" value="Ser/Thr_kinase_AS"/>
</dbReference>
<dbReference type="InterPro" id="IPR011009">
    <property type="entry name" value="Kinase-like_dom_sf"/>
</dbReference>
<evidence type="ECO:0000256" key="6">
    <source>
        <dbReference type="ARBA" id="ARBA00022777"/>
    </source>
</evidence>
<dbReference type="Gene3D" id="1.10.533.10">
    <property type="entry name" value="Death Domain, Fas"/>
    <property type="match status" value="1"/>
</dbReference>
<dbReference type="GO" id="GO:0005524">
    <property type="term" value="F:ATP binding"/>
    <property type="evidence" value="ECO:0007669"/>
    <property type="project" value="UniProtKB-UniRule"/>
</dbReference>
<dbReference type="OrthoDB" id="4062651at2759"/>
<evidence type="ECO:0000256" key="5">
    <source>
        <dbReference type="ARBA" id="ARBA00022741"/>
    </source>
</evidence>
<comment type="caution">
    <text evidence="13">The sequence shown here is derived from an EMBL/GenBank/DDBJ whole genome shotgun (WGS) entry which is preliminary data.</text>
</comment>
<keyword evidence="14" id="KW-1185">Reference proteome</keyword>
<evidence type="ECO:0000256" key="8">
    <source>
        <dbReference type="ARBA" id="ARBA00047899"/>
    </source>
</evidence>
<reference evidence="13 14" key="1">
    <citation type="submission" date="2019-08" db="EMBL/GenBank/DDBJ databases">
        <title>Whole genome of Aphis craccivora.</title>
        <authorList>
            <person name="Voronova N.V."/>
            <person name="Shulinski R.S."/>
            <person name="Bandarenka Y.V."/>
            <person name="Zhorov D.G."/>
            <person name="Warner D."/>
        </authorList>
    </citation>
    <scope>NUCLEOTIDE SEQUENCE [LARGE SCALE GENOMIC DNA]</scope>
    <source>
        <strain evidence="13">180601</strain>
        <tissue evidence="13">Whole Body</tissue>
    </source>
</reference>
<feature type="non-terminal residue" evidence="13">
    <location>
        <position position="647"/>
    </location>
</feature>
<dbReference type="InterPro" id="IPR000719">
    <property type="entry name" value="Prot_kinase_dom"/>
</dbReference>
<evidence type="ECO:0000256" key="9">
    <source>
        <dbReference type="ARBA" id="ARBA00048679"/>
    </source>
</evidence>
<dbReference type="GO" id="GO:1902533">
    <property type="term" value="P:positive regulation of intracellular signal transduction"/>
    <property type="evidence" value="ECO:0007669"/>
    <property type="project" value="UniProtKB-ARBA"/>
</dbReference>
<dbReference type="EMBL" id="VUJU01003147">
    <property type="protein sequence ID" value="KAF0758967.1"/>
    <property type="molecule type" value="Genomic_DNA"/>
</dbReference>
<dbReference type="GO" id="GO:0007165">
    <property type="term" value="P:signal transduction"/>
    <property type="evidence" value="ECO:0007669"/>
    <property type="project" value="InterPro"/>
</dbReference>
<dbReference type="Gene3D" id="1.10.510.10">
    <property type="entry name" value="Transferase(Phosphotransferase) domain 1"/>
    <property type="match status" value="1"/>
</dbReference>
<dbReference type="GO" id="GO:0004674">
    <property type="term" value="F:protein serine/threonine kinase activity"/>
    <property type="evidence" value="ECO:0007669"/>
    <property type="project" value="UniProtKB-KW"/>
</dbReference>
<dbReference type="Proteomes" id="UP000478052">
    <property type="component" value="Unassembled WGS sequence"/>
</dbReference>
<dbReference type="InterPro" id="IPR017441">
    <property type="entry name" value="Protein_kinase_ATP_BS"/>
</dbReference>
<dbReference type="InterPro" id="IPR001245">
    <property type="entry name" value="Ser-Thr/Tyr_kinase_cat_dom"/>
</dbReference>
<comment type="catalytic activity">
    <reaction evidence="8">
        <text>L-threonyl-[protein] + ATP = O-phospho-L-threonyl-[protein] + ADP + H(+)</text>
        <dbReference type="Rhea" id="RHEA:46608"/>
        <dbReference type="Rhea" id="RHEA-COMP:11060"/>
        <dbReference type="Rhea" id="RHEA-COMP:11605"/>
        <dbReference type="ChEBI" id="CHEBI:15378"/>
        <dbReference type="ChEBI" id="CHEBI:30013"/>
        <dbReference type="ChEBI" id="CHEBI:30616"/>
        <dbReference type="ChEBI" id="CHEBI:61977"/>
        <dbReference type="ChEBI" id="CHEBI:456216"/>
        <dbReference type="EC" id="2.7.11.1"/>
    </reaction>
</comment>
<accession>A0A6G0YMZ4</accession>
<dbReference type="PANTHER" id="PTHR48006">
    <property type="entry name" value="LEUCINE-RICH REPEAT-CONTAINING PROTEIN DDB_G0281931-RELATED"/>
    <property type="match status" value="1"/>
</dbReference>
<dbReference type="SMART" id="SM00220">
    <property type="entry name" value="S_TKc"/>
    <property type="match status" value="1"/>
</dbReference>
<comment type="catalytic activity">
    <reaction evidence="9">
        <text>L-seryl-[protein] + ATP = O-phospho-L-seryl-[protein] + ADP + H(+)</text>
        <dbReference type="Rhea" id="RHEA:17989"/>
        <dbReference type="Rhea" id="RHEA-COMP:9863"/>
        <dbReference type="Rhea" id="RHEA-COMP:11604"/>
        <dbReference type="ChEBI" id="CHEBI:15378"/>
        <dbReference type="ChEBI" id="CHEBI:29999"/>
        <dbReference type="ChEBI" id="CHEBI:30616"/>
        <dbReference type="ChEBI" id="CHEBI:83421"/>
        <dbReference type="ChEBI" id="CHEBI:456216"/>
        <dbReference type="EC" id="2.7.11.1"/>
    </reaction>
</comment>
<name>A0A6G0YMZ4_APHCR</name>
<dbReference type="CDD" id="cd14066">
    <property type="entry name" value="STKc_IRAK"/>
    <property type="match status" value="1"/>
</dbReference>
<evidence type="ECO:0000256" key="4">
    <source>
        <dbReference type="ARBA" id="ARBA00022679"/>
    </source>
</evidence>
<feature type="binding site" evidence="10">
    <location>
        <position position="356"/>
    </location>
    <ligand>
        <name>ATP</name>
        <dbReference type="ChEBI" id="CHEBI:30616"/>
    </ligand>
</feature>
<dbReference type="PANTHER" id="PTHR48006:SF102">
    <property type="entry name" value="LEUCINE-RICH REPEAT-CONTAINING PROTEIN DDB_G0281931-RELATED"/>
    <property type="match status" value="1"/>
</dbReference>
<feature type="region of interest" description="Disordered" evidence="11">
    <location>
        <begin position="55"/>
        <end position="74"/>
    </location>
</feature>
<dbReference type="InterPro" id="IPR037924">
    <property type="entry name" value="Pelle_death"/>
</dbReference>
<dbReference type="GO" id="GO:0031349">
    <property type="term" value="P:positive regulation of defense response"/>
    <property type="evidence" value="ECO:0007669"/>
    <property type="project" value="UniProtKB-ARBA"/>
</dbReference>
<dbReference type="GO" id="GO:0045087">
    <property type="term" value="P:innate immune response"/>
    <property type="evidence" value="ECO:0007669"/>
    <property type="project" value="UniProtKB-ARBA"/>
</dbReference>
<evidence type="ECO:0000256" key="11">
    <source>
        <dbReference type="SAM" id="MobiDB-lite"/>
    </source>
</evidence>
<keyword evidence="6 13" id="KW-0418">Kinase</keyword>
<evidence type="ECO:0000256" key="7">
    <source>
        <dbReference type="ARBA" id="ARBA00022840"/>
    </source>
</evidence>
<organism evidence="13 14">
    <name type="scientific">Aphis craccivora</name>
    <name type="common">Cowpea aphid</name>
    <dbReference type="NCBI Taxonomy" id="307492"/>
    <lineage>
        <taxon>Eukaryota</taxon>
        <taxon>Metazoa</taxon>
        <taxon>Ecdysozoa</taxon>
        <taxon>Arthropoda</taxon>
        <taxon>Hexapoda</taxon>
        <taxon>Insecta</taxon>
        <taxon>Pterygota</taxon>
        <taxon>Neoptera</taxon>
        <taxon>Paraneoptera</taxon>
        <taxon>Hemiptera</taxon>
        <taxon>Sternorrhyncha</taxon>
        <taxon>Aphidomorpha</taxon>
        <taxon>Aphidoidea</taxon>
        <taxon>Aphididae</taxon>
        <taxon>Aphidini</taxon>
        <taxon>Aphis</taxon>
        <taxon>Aphis</taxon>
    </lineage>
</organism>
<evidence type="ECO:0000256" key="2">
    <source>
        <dbReference type="ARBA" id="ARBA00012513"/>
    </source>
</evidence>
<dbReference type="GO" id="GO:0009893">
    <property type="term" value="P:positive regulation of metabolic process"/>
    <property type="evidence" value="ECO:0007669"/>
    <property type="project" value="UniProtKB-ARBA"/>
</dbReference>
<sequence>MDSFGKRLSPVPSNQLLKQNTSPVPHFGALTVPDQIEGVVVPQVEIKNNCFKVTSNPVSTRSTNASPSIKESLSDSQLVNNNHQDSSITPQFVESKLQTSVEKKNSAWNNSIPGECDELPLISELRLQSNQNSFMIMSNLNLNKKTYIYELPYTERKEFCNIIDMNDKWEELGGKYMKIDCATLFKISKAPMRNHSSTDELLTLWGEQNHTILELFTILYEMQHYRAMIILKPFVDPKYHKLIYQGDKTFSNLVKTETGNDLNNEVGNLIKLNTDSNQKRANNLEREVLNTSAKINEHIYSDPSVMFSSAEACTPLITYNELEQATNYWNKENILGKGGFGVVFKGIWKNTAVAIKRLESQKGAEQQFNILEAQRQQSLRELKYLNSCRHDNILSLYGFSIGGEKPCLVYQYMINGSLEDRLQCRQGTKPLTWCIRFKIATGSARGLQFLHGMDKPLIHGDIKSANILLDPYFEPRIGDFGLAREGPLQEYTHVKVSHVHGTRPYLPDEFLRGKKFSTKVDTYSFGVVLFEIATGQRAYDSLRNHKFLKDHVENNDCPISDMADVKAGPDENNVYLSLMTIGKNCVSYKAKDRPEMEQVLRKLDCVMLQEKHQSTIRHSYLPTFQYEMQMRKLSTPSGSYHPQPWLF</sequence>
<evidence type="ECO:0000313" key="14">
    <source>
        <dbReference type="Proteomes" id="UP000478052"/>
    </source>
</evidence>
<dbReference type="SUPFAM" id="SSF56112">
    <property type="entry name" value="Protein kinase-like (PK-like)"/>
    <property type="match status" value="1"/>
</dbReference>
<dbReference type="SUPFAM" id="SSF47986">
    <property type="entry name" value="DEATH domain"/>
    <property type="match status" value="1"/>
</dbReference>
<dbReference type="InterPro" id="IPR000488">
    <property type="entry name" value="Death_dom"/>
</dbReference>
<dbReference type="AlphaFoldDB" id="A0A6G0YMZ4"/>
<dbReference type="EC" id="2.7.11.1" evidence="2"/>
<evidence type="ECO:0000259" key="12">
    <source>
        <dbReference type="PROSITE" id="PS50011"/>
    </source>
</evidence>
<protein>
    <recommendedName>
        <fullName evidence="2">non-specific serine/threonine protein kinase</fullName>
        <ecNumber evidence="2">2.7.11.1</ecNumber>
    </recommendedName>
</protein>
<dbReference type="Gene3D" id="3.30.200.20">
    <property type="entry name" value="Phosphorylase Kinase, domain 1"/>
    <property type="match status" value="1"/>
</dbReference>
<dbReference type="PROSITE" id="PS00108">
    <property type="entry name" value="PROTEIN_KINASE_ST"/>
    <property type="match status" value="1"/>
</dbReference>
<comment type="similarity">
    <text evidence="1">Belongs to the protein kinase superfamily. TKL Ser/Thr protein kinase family. Pelle subfamily.</text>
</comment>
<dbReference type="FunFam" id="1.10.510.10:FF:000754">
    <property type="entry name" value="Interleukin-1 receptor-associated kinase"/>
    <property type="match status" value="1"/>
</dbReference>
<feature type="compositionally biased region" description="Polar residues" evidence="11">
    <location>
        <begin position="11"/>
        <end position="20"/>
    </location>
</feature>
<dbReference type="FunFam" id="1.10.533.10:FF:000094">
    <property type="entry name" value="Interleukin-1 receptor-associated kinase"/>
    <property type="match status" value="1"/>
</dbReference>
<proteinExistence type="inferred from homology"/>
<dbReference type="PROSITE" id="PS50011">
    <property type="entry name" value="PROTEIN_KINASE_DOM"/>
    <property type="match status" value="1"/>
</dbReference>
<feature type="region of interest" description="Disordered" evidence="11">
    <location>
        <begin position="1"/>
        <end position="20"/>
    </location>
</feature>
<dbReference type="InterPro" id="IPR011029">
    <property type="entry name" value="DEATH-like_dom_sf"/>
</dbReference>
<keyword evidence="4" id="KW-0808">Transferase</keyword>
<keyword evidence="3" id="KW-0723">Serine/threonine-protein kinase</keyword>